<dbReference type="EMBL" id="DVFK01000063">
    <property type="protein sequence ID" value="HIQ67719.1"/>
    <property type="molecule type" value="Genomic_DNA"/>
</dbReference>
<comment type="caution">
    <text evidence="1">The sequence shown here is derived from an EMBL/GenBank/DDBJ whole genome shotgun (WGS) entry which is preliminary data.</text>
</comment>
<dbReference type="Pfam" id="PF13419">
    <property type="entry name" value="HAD_2"/>
    <property type="match status" value="1"/>
</dbReference>
<dbReference type="InterPro" id="IPR036412">
    <property type="entry name" value="HAD-like_sf"/>
</dbReference>
<dbReference type="Gene3D" id="1.10.150.240">
    <property type="entry name" value="Putative phosphatase, domain 2"/>
    <property type="match status" value="1"/>
</dbReference>
<dbReference type="InterPro" id="IPR050155">
    <property type="entry name" value="HAD-like_hydrolase_sf"/>
</dbReference>
<proteinExistence type="predicted"/>
<dbReference type="PRINTS" id="PR00413">
    <property type="entry name" value="HADHALOGNASE"/>
</dbReference>
<dbReference type="PANTHER" id="PTHR43434:SF26">
    <property type="entry name" value="PYROPHOSPHATASE PPAX"/>
    <property type="match status" value="1"/>
</dbReference>
<dbReference type="InterPro" id="IPR023214">
    <property type="entry name" value="HAD_sf"/>
</dbReference>
<dbReference type="Gene3D" id="3.40.50.1000">
    <property type="entry name" value="HAD superfamily/HAD-like"/>
    <property type="match status" value="1"/>
</dbReference>
<dbReference type="Proteomes" id="UP000886796">
    <property type="component" value="Unassembled WGS sequence"/>
</dbReference>
<dbReference type="NCBIfam" id="TIGR01549">
    <property type="entry name" value="HAD-SF-IA-v1"/>
    <property type="match status" value="1"/>
</dbReference>
<dbReference type="SFLD" id="SFLDG01129">
    <property type="entry name" value="C1.5:_HAD__Beta-PGM__Phosphata"/>
    <property type="match status" value="1"/>
</dbReference>
<dbReference type="GO" id="GO:0008967">
    <property type="term" value="F:phosphoglycolate phosphatase activity"/>
    <property type="evidence" value="ECO:0007669"/>
    <property type="project" value="TreeGrafter"/>
</dbReference>
<keyword evidence="1" id="KW-0378">Hydrolase</keyword>
<dbReference type="InterPro" id="IPR023198">
    <property type="entry name" value="PGP-like_dom2"/>
</dbReference>
<dbReference type="InterPro" id="IPR006439">
    <property type="entry name" value="HAD-SF_hydro_IA"/>
</dbReference>
<dbReference type="SUPFAM" id="SSF56784">
    <property type="entry name" value="HAD-like"/>
    <property type="match status" value="1"/>
</dbReference>
<organism evidence="1 2">
    <name type="scientific">Candidatus Faecousia excrementigallinarum</name>
    <dbReference type="NCBI Taxonomy" id="2840806"/>
    <lineage>
        <taxon>Bacteria</taxon>
        <taxon>Bacillati</taxon>
        <taxon>Bacillota</taxon>
        <taxon>Clostridia</taxon>
        <taxon>Eubacteriales</taxon>
        <taxon>Oscillospiraceae</taxon>
        <taxon>Faecousia</taxon>
    </lineage>
</organism>
<name>A0A9D0Z2G7_9FIRM</name>
<dbReference type="SFLD" id="SFLDS00003">
    <property type="entry name" value="Haloacid_Dehalogenase"/>
    <property type="match status" value="1"/>
</dbReference>
<evidence type="ECO:0000313" key="2">
    <source>
        <dbReference type="Proteomes" id="UP000886796"/>
    </source>
</evidence>
<protein>
    <submittedName>
        <fullName evidence="1">HAD family hydrolase</fullName>
    </submittedName>
</protein>
<reference evidence="1" key="2">
    <citation type="journal article" date="2021" name="PeerJ">
        <title>Extensive microbial diversity within the chicken gut microbiome revealed by metagenomics and culture.</title>
        <authorList>
            <person name="Gilroy R."/>
            <person name="Ravi A."/>
            <person name="Getino M."/>
            <person name="Pursley I."/>
            <person name="Horton D.L."/>
            <person name="Alikhan N.F."/>
            <person name="Baker D."/>
            <person name="Gharbi K."/>
            <person name="Hall N."/>
            <person name="Watson M."/>
            <person name="Adriaenssens E.M."/>
            <person name="Foster-Nyarko E."/>
            <person name="Jarju S."/>
            <person name="Secka A."/>
            <person name="Antonio M."/>
            <person name="Oren A."/>
            <person name="Chaudhuri R.R."/>
            <person name="La Ragione R."/>
            <person name="Hildebrand F."/>
            <person name="Pallen M.J."/>
        </authorList>
    </citation>
    <scope>NUCLEOTIDE SEQUENCE</scope>
    <source>
        <strain evidence="1">13361</strain>
    </source>
</reference>
<accession>A0A9D0Z2G7</accession>
<dbReference type="GO" id="GO:0006281">
    <property type="term" value="P:DNA repair"/>
    <property type="evidence" value="ECO:0007669"/>
    <property type="project" value="TreeGrafter"/>
</dbReference>
<reference evidence="1" key="1">
    <citation type="submission" date="2020-10" db="EMBL/GenBank/DDBJ databases">
        <authorList>
            <person name="Gilroy R."/>
        </authorList>
    </citation>
    <scope>NUCLEOTIDE SEQUENCE</scope>
    <source>
        <strain evidence="1">13361</strain>
    </source>
</reference>
<gene>
    <name evidence="1" type="ORF">IAB74_04310</name>
</gene>
<dbReference type="AlphaFoldDB" id="A0A9D0Z2G7"/>
<dbReference type="PANTHER" id="PTHR43434">
    <property type="entry name" value="PHOSPHOGLYCOLATE PHOSPHATASE"/>
    <property type="match status" value="1"/>
</dbReference>
<evidence type="ECO:0000313" key="1">
    <source>
        <dbReference type="EMBL" id="HIQ67719.1"/>
    </source>
</evidence>
<dbReference type="GO" id="GO:0005829">
    <property type="term" value="C:cytosol"/>
    <property type="evidence" value="ECO:0007669"/>
    <property type="project" value="TreeGrafter"/>
</dbReference>
<sequence length="211" mass="23373">MDYKHIVFDVDGTLVDTENTTISSLQDTLLILTGKKPPREELHFALGITGEDVLRRLGLDEKAGMQVWLEQLTHYEGCNPLYPGIEELLRTLQQQGCHLGVATSRTHLLYDAEIPNLGIAGYFGEVICAEDSVTHKPEAGPLEAYMQRTGAAPEEVLYIGDSVYDMLCAQNAGTGFLLAGWGALPQLREQAPAWKEKPLQVLDFLQERKSC</sequence>
<dbReference type="InterPro" id="IPR041492">
    <property type="entry name" value="HAD_2"/>
</dbReference>